<sequence length="400" mass="46429">MAVINQEIIRYNNQEEHDYADTLEPGYRFCPTDPELIVYYLKPKIETGKRHPNCRYYEVNIYDCSPDELTAKPEYRSCENKWYFLTWMERKHPNGSRPNRQTRNGGRWKASQAPFTFLDTTAKPEYRSCGNNWYFLTWMERKYPNGSRPNRQTRNGGRWKASQACAAVKDFCDWVLCKIYKVLKRNPNSNLAELEEAIVEQNHLSEDEPALRRRRLSTDQESYQSNGAEHVHIQESNHQSGTDVQIVAPVQIMLTSNQQSDLNNVHVESSQTFPSTSINTSPNSMQHMPMLCGSNLIQPPFEDPQALFSKEQAPAVQLDTNLNPMTFSQTLTDDVFQKDCQNSYHDTPSLYEDQMMVPEAEYSSYNPDSLMGLENFESFDPSEIFSIDDLMDVFMDDEFD</sequence>
<dbReference type="Pfam" id="PF02365">
    <property type="entry name" value="NAM"/>
    <property type="match status" value="2"/>
</dbReference>
<keyword evidence="1" id="KW-0805">Transcription regulation</keyword>
<dbReference type="Proteomes" id="UP000245207">
    <property type="component" value="Unassembled WGS sequence"/>
</dbReference>
<dbReference type="InterPro" id="IPR036093">
    <property type="entry name" value="NAC_dom_sf"/>
</dbReference>
<keyword evidence="4" id="KW-0539">Nucleus</keyword>
<dbReference type="InterPro" id="IPR003441">
    <property type="entry name" value="NAC-dom"/>
</dbReference>
<evidence type="ECO:0000313" key="7">
    <source>
        <dbReference type="Proteomes" id="UP000245207"/>
    </source>
</evidence>
<keyword evidence="2" id="KW-0238">DNA-binding</keyword>
<protein>
    <submittedName>
        <fullName evidence="6">NAC domain-containing protein</fullName>
    </submittedName>
</protein>
<name>A0A2U1M0D8_ARTAN</name>
<dbReference type="PANTHER" id="PTHR31719:SF179">
    <property type="entry name" value="OS08G0148400 PROTEIN"/>
    <property type="match status" value="1"/>
</dbReference>
<keyword evidence="7" id="KW-1185">Reference proteome</keyword>
<dbReference type="GO" id="GO:0003677">
    <property type="term" value="F:DNA binding"/>
    <property type="evidence" value="ECO:0007669"/>
    <property type="project" value="UniProtKB-KW"/>
</dbReference>
<dbReference type="Gene3D" id="2.170.150.80">
    <property type="entry name" value="NAC domain"/>
    <property type="match status" value="2"/>
</dbReference>
<evidence type="ECO:0000256" key="2">
    <source>
        <dbReference type="ARBA" id="ARBA00023125"/>
    </source>
</evidence>
<dbReference type="SUPFAM" id="SSF101941">
    <property type="entry name" value="NAC domain"/>
    <property type="match status" value="2"/>
</dbReference>
<evidence type="ECO:0000256" key="4">
    <source>
        <dbReference type="ARBA" id="ARBA00023242"/>
    </source>
</evidence>
<dbReference type="EMBL" id="PKPP01006980">
    <property type="protein sequence ID" value="PWA54732.1"/>
    <property type="molecule type" value="Genomic_DNA"/>
</dbReference>
<dbReference type="STRING" id="35608.A0A2U1M0D8"/>
<dbReference type="PROSITE" id="PS51005">
    <property type="entry name" value="NAC"/>
    <property type="match status" value="1"/>
</dbReference>
<gene>
    <name evidence="6" type="ORF">CTI12_AA332380</name>
</gene>
<dbReference type="OrthoDB" id="1509001at2759"/>
<evidence type="ECO:0000313" key="6">
    <source>
        <dbReference type="EMBL" id="PWA54732.1"/>
    </source>
</evidence>
<reference evidence="6 7" key="1">
    <citation type="journal article" date="2018" name="Mol. Plant">
        <title>The genome of Artemisia annua provides insight into the evolution of Asteraceae family and artemisinin biosynthesis.</title>
        <authorList>
            <person name="Shen Q."/>
            <person name="Zhang L."/>
            <person name="Liao Z."/>
            <person name="Wang S."/>
            <person name="Yan T."/>
            <person name="Shi P."/>
            <person name="Liu M."/>
            <person name="Fu X."/>
            <person name="Pan Q."/>
            <person name="Wang Y."/>
            <person name="Lv Z."/>
            <person name="Lu X."/>
            <person name="Zhang F."/>
            <person name="Jiang W."/>
            <person name="Ma Y."/>
            <person name="Chen M."/>
            <person name="Hao X."/>
            <person name="Li L."/>
            <person name="Tang Y."/>
            <person name="Lv G."/>
            <person name="Zhou Y."/>
            <person name="Sun X."/>
            <person name="Brodelius P.E."/>
            <person name="Rose J.K.C."/>
            <person name="Tang K."/>
        </authorList>
    </citation>
    <scope>NUCLEOTIDE SEQUENCE [LARGE SCALE GENOMIC DNA]</scope>
    <source>
        <strain evidence="7">cv. Huhao1</strain>
        <tissue evidence="6">Leaf</tissue>
    </source>
</reference>
<organism evidence="6 7">
    <name type="scientific">Artemisia annua</name>
    <name type="common">Sweet wormwood</name>
    <dbReference type="NCBI Taxonomy" id="35608"/>
    <lineage>
        <taxon>Eukaryota</taxon>
        <taxon>Viridiplantae</taxon>
        <taxon>Streptophyta</taxon>
        <taxon>Embryophyta</taxon>
        <taxon>Tracheophyta</taxon>
        <taxon>Spermatophyta</taxon>
        <taxon>Magnoliopsida</taxon>
        <taxon>eudicotyledons</taxon>
        <taxon>Gunneridae</taxon>
        <taxon>Pentapetalae</taxon>
        <taxon>asterids</taxon>
        <taxon>campanulids</taxon>
        <taxon>Asterales</taxon>
        <taxon>Asteraceae</taxon>
        <taxon>Asteroideae</taxon>
        <taxon>Anthemideae</taxon>
        <taxon>Artemisiinae</taxon>
        <taxon>Artemisia</taxon>
    </lineage>
</organism>
<evidence type="ECO:0000256" key="1">
    <source>
        <dbReference type="ARBA" id="ARBA00023015"/>
    </source>
</evidence>
<keyword evidence="3" id="KW-0804">Transcription</keyword>
<dbReference type="AlphaFoldDB" id="A0A2U1M0D8"/>
<evidence type="ECO:0000256" key="3">
    <source>
        <dbReference type="ARBA" id="ARBA00023163"/>
    </source>
</evidence>
<dbReference type="PANTHER" id="PTHR31719">
    <property type="entry name" value="NAC TRANSCRIPTION FACTOR 56"/>
    <property type="match status" value="1"/>
</dbReference>
<feature type="domain" description="NAC" evidence="5">
    <location>
        <begin position="23"/>
        <end position="182"/>
    </location>
</feature>
<evidence type="ECO:0000259" key="5">
    <source>
        <dbReference type="PROSITE" id="PS51005"/>
    </source>
</evidence>
<dbReference type="GO" id="GO:0006355">
    <property type="term" value="P:regulation of DNA-templated transcription"/>
    <property type="evidence" value="ECO:0007669"/>
    <property type="project" value="InterPro"/>
</dbReference>
<accession>A0A2U1M0D8</accession>
<proteinExistence type="predicted"/>
<comment type="caution">
    <text evidence="6">The sequence shown here is derived from an EMBL/GenBank/DDBJ whole genome shotgun (WGS) entry which is preliminary data.</text>
</comment>